<reference evidence="1 2" key="1">
    <citation type="journal article" date="2015" name="Nature">
        <title>rRNA introns, odd ribosomes, and small enigmatic genomes across a large radiation of phyla.</title>
        <authorList>
            <person name="Brown C.T."/>
            <person name="Hug L.A."/>
            <person name="Thomas B.C."/>
            <person name="Sharon I."/>
            <person name="Castelle C.J."/>
            <person name="Singh A."/>
            <person name="Wilkins M.J."/>
            <person name="Williams K.H."/>
            <person name="Banfield J.F."/>
        </authorList>
    </citation>
    <scope>NUCLEOTIDE SEQUENCE [LARGE SCALE GENOMIC DNA]</scope>
</reference>
<proteinExistence type="predicted"/>
<evidence type="ECO:0000313" key="1">
    <source>
        <dbReference type="EMBL" id="KKP92552.1"/>
    </source>
</evidence>
<comment type="caution">
    <text evidence="1">The sequence shown here is derived from an EMBL/GenBank/DDBJ whole genome shotgun (WGS) entry which is preliminary data.</text>
</comment>
<evidence type="ECO:0000313" key="2">
    <source>
        <dbReference type="Proteomes" id="UP000034140"/>
    </source>
</evidence>
<gene>
    <name evidence="1" type="ORF">UR96_C0010G0020</name>
</gene>
<dbReference type="Proteomes" id="UP000034140">
    <property type="component" value="Unassembled WGS sequence"/>
</dbReference>
<sequence length="444" mass="51927">MSGNNTMLEKPSTDQRQNTASVAVHILPKLETNSSERIRQDGNFETILQPLYDFLPDYIPLEPYRIDARIPYHLYRQTEHKLMTSQMGIDPTDGSEVYRTLVGKMGIKEVLPQTIERPGYTVHLSTPLEDFDVATNYLSITYNTEIINSPLRNRKLKHIEERNQEENIVIHTFVDENIKHQVVLHVRDSLQQLLLPRQENKQRVLSKIPKQANLRRSMFDDETTKEFFIDDLPCMESDKREREEILRTYIETAALFLQLESFNLEYNKKGIYTNNDLETFPHKLEVGPLVIYYTGDKQNQTGIKTFAGLVIARLRYAFNIDSMAVSASSPDYRKVFNQRFGTEFQLEHEIRYRTGMSFYDEIYTTKDGVKIKVSLEREPHRPFKTQLIWGIENLGENFDDVNDIISAATQEKPQKIDFFESCIKAYSVRDYTYVVFTNRGKKEK</sequence>
<dbReference type="EMBL" id="LBRE01000010">
    <property type="protein sequence ID" value="KKP92552.1"/>
    <property type="molecule type" value="Genomic_DNA"/>
</dbReference>
<dbReference type="AlphaFoldDB" id="A0A0G0GLR3"/>
<accession>A0A0G0GLR3</accession>
<name>A0A0G0GLR3_9BACT</name>
<organism evidence="1 2">
    <name type="scientific">candidate division WS6 bacterium GW2011_GWC1_36_11</name>
    <dbReference type="NCBI Taxonomy" id="1619090"/>
    <lineage>
        <taxon>Bacteria</taxon>
        <taxon>Candidatus Dojkabacteria</taxon>
    </lineage>
</organism>
<protein>
    <submittedName>
        <fullName evidence="1">Uncharacterized protein</fullName>
    </submittedName>
</protein>